<dbReference type="CDD" id="cd03809">
    <property type="entry name" value="GT4_MtfB-like"/>
    <property type="match status" value="1"/>
</dbReference>
<dbReference type="AlphaFoldDB" id="A0A1X9NBG1"/>
<feature type="domain" description="Glycosyl transferase family 1" evidence="2">
    <location>
        <begin position="185"/>
        <end position="341"/>
    </location>
</feature>
<dbReference type="SUPFAM" id="SSF53756">
    <property type="entry name" value="UDP-Glycosyltransferase/glycogen phosphorylase"/>
    <property type="match status" value="1"/>
</dbReference>
<dbReference type="Proteomes" id="UP000193450">
    <property type="component" value="Chromosome"/>
</dbReference>
<proteinExistence type="predicted"/>
<evidence type="ECO:0008006" key="6">
    <source>
        <dbReference type="Google" id="ProtNLM"/>
    </source>
</evidence>
<name>A0A1X9NBG1_9GAMM</name>
<organism evidence="4 5">
    <name type="scientific">Oceanicoccus sagamiensis</name>
    <dbReference type="NCBI Taxonomy" id="716816"/>
    <lineage>
        <taxon>Bacteria</taxon>
        <taxon>Pseudomonadati</taxon>
        <taxon>Pseudomonadota</taxon>
        <taxon>Gammaproteobacteria</taxon>
        <taxon>Cellvibrionales</taxon>
        <taxon>Spongiibacteraceae</taxon>
        <taxon>Oceanicoccus</taxon>
    </lineage>
</organism>
<feature type="domain" description="Glycosyltransferase subfamily 4-like N-terminal" evidence="3">
    <location>
        <begin position="16"/>
        <end position="167"/>
    </location>
</feature>
<dbReference type="KEGG" id="osg:BST96_12975"/>
<dbReference type="Gene3D" id="3.40.50.2000">
    <property type="entry name" value="Glycogen Phosphorylase B"/>
    <property type="match status" value="2"/>
</dbReference>
<dbReference type="STRING" id="716816.BST96_12975"/>
<dbReference type="EMBL" id="CP019343">
    <property type="protein sequence ID" value="ARN74946.1"/>
    <property type="molecule type" value="Genomic_DNA"/>
</dbReference>
<dbReference type="InterPro" id="IPR028098">
    <property type="entry name" value="Glyco_trans_4-like_N"/>
</dbReference>
<accession>A0A1X9NBG1</accession>
<keyword evidence="1" id="KW-0808">Transferase</keyword>
<evidence type="ECO:0000259" key="2">
    <source>
        <dbReference type="Pfam" id="PF00534"/>
    </source>
</evidence>
<evidence type="ECO:0000256" key="1">
    <source>
        <dbReference type="ARBA" id="ARBA00022679"/>
    </source>
</evidence>
<dbReference type="InterPro" id="IPR001296">
    <property type="entry name" value="Glyco_trans_1"/>
</dbReference>
<protein>
    <recommendedName>
        <fullName evidence="6">Glycosyl transferase family 1 domain-containing protein</fullName>
    </recommendedName>
</protein>
<keyword evidence="5" id="KW-1185">Reference proteome</keyword>
<evidence type="ECO:0000313" key="4">
    <source>
        <dbReference type="EMBL" id="ARN74946.1"/>
    </source>
</evidence>
<dbReference type="RefSeq" id="WP_169713989.1">
    <property type="nucleotide sequence ID" value="NZ_CP019343.1"/>
</dbReference>
<gene>
    <name evidence="4" type="ORF">BST96_12975</name>
</gene>
<sequence>MKIGVDARPLCYPGTGIHRYTIELLKRMTALGGDEWFLYSDRQYDKTELSGDNIHHRCGNYQLPKLSTLYAQLLFPHWAKKDQIDVFWSPRHNLPLALSSSTPSVVTIHDLVWIHYGSTMTQFGRLLESILMPRAIASSKIVVAVSEFTRCDIKQNFPYAENKTQVVTGASCLSPDTVTLDKTVSDQKNYFLFVSTLEPRKNLNRLLLSYKQYLDKTPEPLPLKIAGGSGWGGVSIESVIAQHGISAHVSLLGQVTDQQLAQLYKNAYALLMPSLYEGFGLPIVEAMSQGVPVITSNLSAMKEVAGAGGILVDPYSVEEMCDALSKITSDSEHYQQLAAAALLQSQKYNWEKSAATMLNILHQSTKL</sequence>
<evidence type="ECO:0000259" key="3">
    <source>
        <dbReference type="Pfam" id="PF13439"/>
    </source>
</evidence>
<dbReference type="PANTHER" id="PTHR46401">
    <property type="entry name" value="GLYCOSYLTRANSFERASE WBBK-RELATED"/>
    <property type="match status" value="1"/>
</dbReference>
<evidence type="ECO:0000313" key="5">
    <source>
        <dbReference type="Proteomes" id="UP000193450"/>
    </source>
</evidence>
<dbReference type="Pfam" id="PF00534">
    <property type="entry name" value="Glycos_transf_1"/>
    <property type="match status" value="1"/>
</dbReference>
<dbReference type="PANTHER" id="PTHR46401:SF2">
    <property type="entry name" value="GLYCOSYLTRANSFERASE WBBK-RELATED"/>
    <property type="match status" value="1"/>
</dbReference>
<dbReference type="GO" id="GO:0009103">
    <property type="term" value="P:lipopolysaccharide biosynthetic process"/>
    <property type="evidence" value="ECO:0007669"/>
    <property type="project" value="TreeGrafter"/>
</dbReference>
<reference evidence="4 5" key="1">
    <citation type="submission" date="2016-11" db="EMBL/GenBank/DDBJ databases">
        <title>Trade-off between light-utilization and light-protection in marine flavobacteria.</title>
        <authorList>
            <person name="Kumagai Y."/>
        </authorList>
    </citation>
    <scope>NUCLEOTIDE SEQUENCE [LARGE SCALE GENOMIC DNA]</scope>
    <source>
        <strain evidence="4 5">NBRC 107125</strain>
    </source>
</reference>
<dbReference type="Pfam" id="PF13439">
    <property type="entry name" value="Glyco_transf_4"/>
    <property type="match status" value="1"/>
</dbReference>
<dbReference type="GO" id="GO:0016757">
    <property type="term" value="F:glycosyltransferase activity"/>
    <property type="evidence" value="ECO:0007669"/>
    <property type="project" value="InterPro"/>
</dbReference>